<dbReference type="RefSeq" id="WP_004661976.1">
    <property type="nucleotide sequence ID" value="NZ_RBOT01001151.1"/>
</dbReference>
<name>A0A3M3IL51_PSESG</name>
<gene>
    <name evidence="1" type="ORF">ALQ41_200077</name>
</gene>
<protein>
    <submittedName>
        <fullName evidence="1">Uncharacterized protein</fullName>
    </submittedName>
</protein>
<comment type="caution">
    <text evidence="1">The sequence shown here is derived from an EMBL/GenBank/DDBJ whole genome shotgun (WGS) entry which is preliminary data.</text>
</comment>
<dbReference type="Proteomes" id="UP000280599">
    <property type="component" value="Unassembled WGS sequence"/>
</dbReference>
<proteinExistence type="predicted"/>
<evidence type="ECO:0000313" key="2">
    <source>
        <dbReference type="Proteomes" id="UP000280599"/>
    </source>
</evidence>
<evidence type="ECO:0000313" key="1">
    <source>
        <dbReference type="EMBL" id="RMO49414.1"/>
    </source>
</evidence>
<organism evidence="1 2">
    <name type="scientific">Pseudomonas savastanoi pv. glycinea</name>
    <name type="common">Pseudomonas syringae pv. glycinea</name>
    <dbReference type="NCBI Taxonomy" id="318"/>
    <lineage>
        <taxon>Bacteria</taxon>
        <taxon>Pseudomonadati</taxon>
        <taxon>Pseudomonadota</taxon>
        <taxon>Gammaproteobacteria</taxon>
        <taxon>Pseudomonadales</taxon>
        <taxon>Pseudomonadaceae</taxon>
        <taxon>Pseudomonas</taxon>
    </lineage>
</organism>
<dbReference type="EMBL" id="RBPT01000123">
    <property type="protein sequence ID" value="RMO49414.1"/>
    <property type="molecule type" value="Genomic_DNA"/>
</dbReference>
<reference evidence="1 2" key="1">
    <citation type="submission" date="2018-08" db="EMBL/GenBank/DDBJ databases">
        <title>Recombination of ecologically and evolutionarily significant loci maintains genetic cohesion in the Pseudomonas syringae species complex.</title>
        <authorList>
            <person name="Dillon M."/>
            <person name="Thakur S."/>
            <person name="Almeida R.N.D."/>
            <person name="Weir B.S."/>
            <person name="Guttman D.S."/>
        </authorList>
    </citation>
    <scope>NUCLEOTIDE SEQUENCE [LARGE SCALE GENOMIC DNA]</scope>
    <source>
        <strain evidence="1 2">ICMP 867</strain>
    </source>
</reference>
<sequence>MTKCRYIRTEQPALLTSPVSLEVAGTLLAELNLYRQARHDYFSCPHDLPDFERNRRRQILEHRSERLASTLAIEVRIEMGEPSNFE</sequence>
<accession>A0A3M3IL51</accession>
<dbReference type="AlphaFoldDB" id="A0A3M3IL51"/>